<dbReference type="GeneID" id="87890330"/>
<dbReference type="RefSeq" id="XP_062723866.1">
    <property type="nucleotide sequence ID" value="XM_062871501.1"/>
</dbReference>
<organism evidence="1 2">
    <name type="scientific">Chaetomium strumarium</name>
    <dbReference type="NCBI Taxonomy" id="1170767"/>
    <lineage>
        <taxon>Eukaryota</taxon>
        <taxon>Fungi</taxon>
        <taxon>Dikarya</taxon>
        <taxon>Ascomycota</taxon>
        <taxon>Pezizomycotina</taxon>
        <taxon>Sordariomycetes</taxon>
        <taxon>Sordariomycetidae</taxon>
        <taxon>Sordariales</taxon>
        <taxon>Chaetomiaceae</taxon>
        <taxon>Chaetomium</taxon>
    </lineage>
</organism>
<gene>
    <name evidence="1" type="ORF">B0T15DRAFT_96942</name>
</gene>
<protein>
    <submittedName>
        <fullName evidence="1">Uncharacterized protein</fullName>
    </submittedName>
</protein>
<evidence type="ECO:0000313" key="1">
    <source>
        <dbReference type="EMBL" id="KAK3308086.1"/>
    </source>
</evidence>
<name>A0AAJ0M3W2_9PEZI</name>
<sequence>MTERSNQAPEYGITTLGTYLTDHSEQNCLTQKTALSSTYTSQVSTVIACLIHPNSGPFPLCVSQSTAVNNRTPQHHAVLDTRAVARVAILFLGQLPLSLPSPPWISHGISAAGYPILLSTLSLGSQWLWPKTPLTRYRPVCVTRPHTVTPVRTWLTVHGTTTCDAQQTGQRGVVMAWDEPRRLLSHRRVSVHTYTGLTSTLSQRKKDFYPYLRPIPRSVPQAPVDMWEGGGGGGTGYAAPDLSALGSSARERHLRRYSIGETRHAYGLALRPQHDKTYKLHGLDHDQLGTNHGLSQCTNRGWERWKRGGGGP</sequence>
<proteinExistence type="predicted"/>
<evidence type="ECO:0000313" key="2">
    <source>
        <dbReference type="Proteomes" id="UP001273166"/>
    </source>
</evidence>
<dbReference type="EMBL" id="JAUDZG010000002">
    <property type="protein sequence ID" value="KAK3308086.1"/>
    <property type="molecule type" value="Genomic_DNA"/>
</dbReference>
<comment type="caution">
    <text evidence="1">The sequence shown here is derived from an EMBL/GenBank/DDBJ whole genome shotgun (WGS) entry which is preliminary data.</text>
</comment>
<dbReference type="AlphaFoldDB" id="A0AAJ0M3W2"/>
<reference evidence="1" key="2">
    <citation type="submission" date="2023-06" db="EMBL/GenBank/DDBJ databases">
        <authorList>
            <consortium name="Lawrence Berkeley National Laboratory"/>
            <person name="Mondo S.J."/>
            <person name="Hensen N."/>
            <person name="Bonometti L."/>
            <person name="Westerberg I."/>
            <person name="Brannstrom I.O."/>
            <person name="Guillou S."/>
            <person name="Cros-Aarteil S."/>
            <person name="Calhoun S."/>
            <person name="Haridas S."/>
            <person name="Kuo A."/>
            <person name="Pangilinan J."/>
            <person name="Riley R."/>
            <person name="Labutti K."/>
            <person name="Andreopoulos B."/>
            <person name="Lipzen A."/>
            <person name="Chen C."/>
            <person name="Yanf M."/>
            <person name="Daum C."/>
            <person name="Ng V."/>
            <person name="Clum A."/>
            <person name="Steindorff A."/>
            <person name="Ohm R."/>
            <person name="Martin F."/>
            <person name="Silar P."/>
            <person name="Natvig D."/>
            <person name="Lalanne C."/>
            <person name="Gautier V."/>
            <person name="Ament-Velasquez S.L."/>
            <person name="Kruys A."/>
            <person name="Hutchinson M.I."/>
            <person name="Powell A.J."/>
            <person name="Barry K."/>
            <person name="Miller A.N."/>
            <person name="Grigoriev I.V."/>
            <person name="Debuchy R."/>
            <person name="Gladieux P."/>
            <person name="Thoren M.H."/>
            <person name="Johannesson H."/>
        </authorList>
    </citation>
    <scope>NUCLEOTIDE SEQUENCE</scope>
    <source>
        <strain evidence="1">CBS 333.67</strain>
    </source>
</reference>
<dbReference type="Proteomes" id="UP001273166">
    <property type="component" value="Unassembled WGS sequence"/>
</dbReference>
<keyword evidence="2" id="KW-1185">Reference proteome</keyword>
<accession>A0AAJ0M3W2</accession>
<reference evidence="1" key="1">
    <citation type="journal article" date="2023" name="Mol. Phylogenet. Evol.">
        <title>Genome-scale phylogeny and comparative genomics of the fungal order Sordariales.</title>
        <authorList>
            <person name="Hensen N."/>
            <person name="Bonometti L."/>
            <person name="Westerberg I."/>
            <person name="Brannstrom I.O."/>
            <person name="Guillou S."/>
            <person name="Cros-Aarteil S."/>
            <person name="Calhoun S."/>
            <person name="Haridas S."/>
            <person name="Kuo A."/>
            <person name="Mondo S."/>
            <person name="Pangilinan J."/>
            <person name="Riley R."/>
            <person name="LaButti K."/>
            <person name="Andreopoulos B."/>
            <person name="Lipzen A."/>
            <person name="Chen C."/>
            <person name="Yan M."/>
            <person name="Daum C."/>
            <person name="Ng V."/>
            <person name="Clum A."/>
            <person name="Steindorff A."/>
            <person name="Ohm R.A."/>
            <person name="Martin F."/>
            <person name="Silar P."/>
            <person name="Natvig D.O."/>
            <person name="Lalanne C."/>
            <person name="Gautier V."/>
            <person name="Ament-Velasquez S.L."/>
            <person name="Kruys A."/>
            <person name="Hutchinson M.I."/>
            <person name="Powell A.J."/>
            <person name="Barry K."/>
            <person name="Miller A.N."/>
            <person name="Grigoriev I.V."/>
            <person name="Debuchy R."/>
            <person name="Gladieux P."/>
            <person name="Hiltunen Thoren M."/>
            <person name="Johannesson H."/>
        </authorList>
    </citation>
    <scope>NUCLEOTIDE SEQUENCE</scope>
    <source>
        <strain evidence="1">CBS 333.67</strain>
    </source>
</reference>